<evidence type="ECO:0000256" key="1">
    <source>
        <dbReference type="SAM" id="MobiDB-lite"/>
    </source>
</evidence>
<reference evidence="2" key="1">
    <citation type="journal article" date="2020" name="Mol. Plant Microbe Interact.">
        <title>Genome Sequence of the Biocontrol Agent Coniothyrium minitans strain Conio (IMI 134523).</title>
        <authorList>
            <person name="Patel D."/>
            <person name="Shittu T.A."/>
            <person name="Baroncelli R."/>
            <person name="Muthumeenakshi S."/>
            <person name="Osborne T.H."/>
            <person name="Janganan T.K."/>
            <person name="Sreenivasaprasad S."/>
        </authorList>
    </citation>
    <scope>NUCLEOTIDE SEQUENCE</scope>
    <source>
        <strain evidence="2">Conio</strain>
    </source>
</reference>
<accession>A0A9P6GVL7</accession>
<organism evidence="2 3">
    <name type="scientific">Paraphaeosphaeria minitans</name>
    <dbReference type="NCBI Taxonomy" id="565426"/>
    <lineage>
        <taxon>Eukaryota</taxon>
        <taxon>Fungi</taxon>
        <taxon>Dikarya</taxon>
        <taxon>Ascomycota</taxon>
        <taxon>Pezizomycotina</taxon>
        <taxon>Dothideomycetes</taxon>
        <taxon>Pleosporomycetidae</taxon>
        <taxon>Pleosporales</taxon>
        <taxon>Massarineae</taxon>
        <taxon>Didymosphaeriaceae</taxon>
        <taxon>Paraphaeosphaeria</taxon>
    </lineage>
</organism>
<comment type="caution">
    <text evidence="2">The sequence shown here is derived from an EMBL/GenBank/DDBJ whole genome shotgun (WGS) entry which is preliminary data.</text>
</comment>
<dbReference type="Proteomes" id="UP000756921">
    <property type="component" value="Unassembled WGS sequence"/>
</dbReference>
<dbReference type="InterPro" id="IPR025649">
    <property type="entry name" value="DUF4360"/>
</dbReference>
<keyword evidence="3" id="KW-1185">Reference proteome</keyword>
<evidence type="ECO:0000313" key="2">
    <source>
        <dbReference type="EMBL" id="KAF9741900.1"/>
    </source>
</evidence>
<sequence>MDMKANLTPLPRQKLSLAPRSQRPHERTPKTTTMRSPLTLLISSSTAIALTLRQPPTAIPVPAITNISYWGSACPPSGLTYAFPPSDTTLPAPSANSTRTPLAFTLSHFSPSFASFGSSLRMCNAVVAVAVAQGWKLVVNGKATTAQGAVEVPAGARFYLRGSWAWAADMGSQSVGMFDTAGPLAGPFAHLLAPVEGSEGGVESGCAGGEQELDVEFQARAVNDTDTFGWVDGVRGTADAAWTLTTDVEAVRC</sequence>
<dbReference type="AlphaFoldDB" id="A0A9P6GVL7"/>
<feature type="region of interest" description="Disordered" evidence="1">
    <location>
        <begin position="1"/>
        <end position="33"/>
    </location>
</feature>
<dbReference type="OrthoDB" id="3759689at2759"/>
<name>A0A9P6GVL7_9PLEO</name>
<dbReference type="EMBL" id="WJXW01000001">
    <property type="protein sequence ID" value="KAF9741900.1"/>
    <property type="molecule type" value="Genomic_DNA"/>
</dbReference>
<evidence type="ECO:0000313" key="3">
    <source>
        <dbReference type="Proteomes" id="UP000756921"/>
    </source>
</evidence>
<dbReference type="Pfam" id="PF14273">
    <property type="entry name" value="DUF4360"/>
    <property type="match status" value="1"/>
</dbReference>
<gene>
    <name evidence="2" type="ORF">PMIN01_01439</name>
</gene>
<protein>
    <submittedName>
        <fullName evidence="2">Uncharacterized protein</fullName>
    </submittedName>
</protein>
<proteinExistence type="predicted"/>